<dbReference type="OrthoDB" id="998101at2"/>
<dbReference type="PANTHER" id="PTHR15949:SF3">
    <property type="entry name" value="TESTIS-EXPRESSED PROTEIN 264"/>
    <property type="match status" value="1"/>
</dbReference>
<gene>
    <name evidence="1" type="ORF">JCM15548_1704</name>
</gene>
<dbReference type="InterPro" id="IPR011256">
    <property type="entry name" value="Reg_factor_effector_dom_sf"/>
</dbReference>
<dbReference type="Gene3D" id="3.20.80.10">
    <property type="entry name" value="Regulatory factor, effector binding domain"/>
    <property type="match status" value="1"/>
</dbReference>
<keyword evidence="2" id="KW-1185">Reference proteome</keyword>
<dbReference type="STRING" id="1236989.JCM15548_1704"/>
<name>A0A0E9LTK3_9BACT</name>
<evidence type="ECO:0000313" key="1">
    <source>
        <dbReference type="EMBL" id="GAO28589.1"/>
    </source>
</evidence>
<dbReference type="RefSeq" id="WP_062122374.1">
    <property type="nucleotide sequence ID" value="NZ_BAZW01000003.1"/>
</dbReference>
<accession>A0A0E9LTK3</accession>
<organism evidence="1 2">
    <name type="scientific">Geofilum rubicundum JCM 15548</name>
    <dbReference type="NCBI Taxonomy" id="1236989"/>
    <lineage>
        <taxon>Bacteria</taxon>
        <taxon>Pseudomonadati</taxon>
        <taxon>Bacteroidota</taxon>
        <taxon>Bacteroidia</taxon>
        <taxon>Marinilabiliales</taxon>
        <taxon>Marinilabiliaceae</taxon>
        <taxon>Geofilum</taxon>
    </lineage>
</organism>
<dbReference type="PANTHER" id="PTHR15949">
    <property type="entry name" value="TESTIS-EXPRESSED PROTEIN 264"/>
    <property type="match status" value="1"/>
</dbReference>
<dbReference type="EMBL" id="BAZW01000003">
    <property type="protein sequence ID" value="GAO28589.1"/>
    <property type="molecule type" value="Genomic_DNA"/>
</dbReference>
<protein>
    <submittedName>
        <fullName evidence="1">Bacterial transcription activator, effector binding protein</fullName>
    </submittedName>
</protein>
<comment type="caution">
    <text evidence="1">The sequence shown here is derived from an EMBL/GenBank/DDBJ whole genome shotgun (WGS) entry which is preliminary data.</text>
</comment>
<evidence type="ECO:0000313" key="2">
    <source>
        <dbReference type="Proteomes" id="UP000032900"/>
    </source>
</evidence>
<dbReference type="Proteomes" id="UP000032900">
    <property type="component" value="Unassembled WGS sequence"/>
</dbReference>
<dbReference type="SUPFAM" id="SSF55136">
    <property type="entry name" value="Probable bacterial effector-binding domain"/>
    <property type="match status" value="1"/>
</dbReference>
<proteinExistence type="predicted"/>
<reference evidence="1 2" key="1">
    <citation type="journal article" date="2015" name="Microbes Environ.">
        <title>Distribution and evolution of nitrogen fixation genes in the phylum bacteroidetes.</title>
        <authorList>
            <person name="Inoue J."/>
            <person name="Oshima K."/>
            <person name="Suda W."/>
            <person name="Sakamoto M."/>
            <person name="Iino T."/>
            <person name="Noda S."/>
            <person name="Hongoh Y."/>
            <person name="Hattori M."/>
            <person name="Ohkuma M."/>
        </authorList>
    </citation>
    <scope>NUCLEOTIDE SEQUENCE [LARGE SCALE GENOMIC DNA]</scope>
    <source>
        <strain evidence="1">JCM 15548</strain>
    </source>
</reference>
<sequence>MKTTFLILAVLILLLVLVYAYYGGFKKISIQVEKSGGETMVYESVTGDYRQTPKYTDKIYYALLNEEKIETTKGIGIFYDNPKNVAKEQLRSEVGCLLDHADSAVVAQLSGLYKLKTLPVDDYIVTEFPMKGGLSFMVGILKVYPALNKFSVEQGFKDSPITEIYDVPNKKIIYRKEALK</sequence>
<dbReference type="AlphaFoldDB" id="A0A0E9LTK3"/>